<reference evidence="1" key="1">
    <citation type="submission" date="2021-06" db="EMBL/GenBank/DDBJ databases">
        <authorList>
            <person name="Kallberg Y."/>
            <person name="Tangrot J."/>
            <person name="Rosling A."/>
        </authorList>
    </citation>
    <scope>NUCLEOTIDE SEQUENCE</scope>
    <source>
        <strain evidence="1">IN212</strain>
    </source>
</reference>
<dbReference type="EMBL" id="CAJVPZ010010711">
    <property type="protein sequence ID" value="CAG8622570.1"/>
    <property type="molecule type" value="Genomic_DNA"/>
</dbReference>
<keyword evidence="2" id="KW-1185">Reference proteome</keyword>
<name>A0A9N9D4H7_9GLOM</name>
<proteinExistence type="predicted"/>
<gene>
    <name evidence="1" type="ORF">RFULGI_LOCUS7417</name>
</gene>
<dbReference type="AlphaFoldDB" id="A0A9N9D4H7"/>
<protein>
    <submittedName>
        <fullName evidence="1">3709_t:CDS:1</fullName>
    </submittedName>
</protein>
<organism evidence="1 2">
    <name type="scientific">Racocetra fulgida</name>
    <dbReference type="NCBI Taxonomy" id="60492"/>
    <lineage>
        <taxon>Eukaryota</taxon>
        <taxon>Fungi</taxon>
        <taxon>Fungi incertae sedis</taxon>
        <taxon>Mucoromycota</taxon>
        <taxon>Glomeromycotina</taxon>
        <taxon>Glomeromycetes</taxon>
        <taxon>Diversisporales</taxon>
        <taxon>Gigasporaceae</taxon>
        <taxon>Racocetra</taxon>
    </lineage>
</organism>
<dbReference type="Proteomes" id="UP000789396">
    <property type="component" value="Unassembled WGS sequence"/>
</dbReference>
<accession>A0A9N9D4H7</accession>
<comment type="caution">
    <text evidence="1">The sequence shown here is derived from an EMBL/GenBank/DDBJ whole genome shotgun (WGS) entry which is preliminary data.</text>
</comment>
<feature type="non-terminal residue" evidence="1">
    <location>
        <position position="61"/>
    </location>
</feature>
<sequence>MSNNDQNITSSLNSFPASGSFSHFYSHTTVTNDNTYETTKATEATEIFQNTQPSCFHDEQI</sequence>
<evidence type="ECO:0000313" key="1">
    <source>
        <dbReference type="EMBL" id="CAG8622570.1"/>
    </source>
</evidence>
<evidence type="ECO:0000313" key="2">
    <source>
        <dbReference type="Proteomes" id="UP000789396"/>
    </source>
</evidence>